<dbReference type="InterPro" id="IPR036286">
    <property type="entry name" value="LexA/Signal_pep-like_sf"/>
</dbReference>
<dbReference type="RefSeq" id="WP_036971544.1">
    <property type="nucleotide sequence ID" value="NZ_BGKV01000007.1"/>
</dbReference>
<organism evidence="6 8">
    <name type="scientific">Proteus mirabilis</name>
    <dbReference type="NCBI Taxonomy" id="584"/>
    <lineage>
        <taxon>Bacteria</taxon>
        <taxon>Pseudomonadati</taxon>
        <taxon>Pseudomonadota</taxon>
        <taxon>Gammaproteobacteria</taxon>
        <taxon>Enterobacterales</taxon>
        <taxon>Morganellaceae</taxon>
        <taxon>Proteus</taxon>
    </lineage>
</organism>
<evidence type="ECO:0000313" key="8">
    <source>
        <dbReference type="Proteomes" id="UP001171165"/>
    </source>
</evidence>
<evidence type="ECO:0000256" key="2">
    <source>
        <dbReference type="ARBA" id="ARBA00023125"/>
    </source>
</evidence>
<keyword evidence="3" id="KW-0804">Transcription</keyword>
<dbReference type="PROSITE" id="PS50943">
    <property type="entry name" value="HTH_CROC1"/>
    <property type="match status" value="1"/>
</dbReference>
<proteinExistence type="predicted"/>
<dbReference type="Pfam" id="PF01381">
    <property type="entry name" value="HTH_3"/>
    <property type="match status" value="1"/>
</dbReference>
<dbReference type="SUPFAM" id="SSF47413">
    <property type="entry name" value="lambda repressor-like DNA-binding domains"/>
    <property type="match status" value="1"/>
</dbReference>
<evidence type="ECO:0000313" key="6">
    <source>
        <dbReference type="EMBL" id="EKW9777721.1"/>
    </source>
</evidence>
<dbReference type="Proteomes" id="UP000195540">
    <property type="component" value="Chromosome"/>
</dbReference>
<feature type="domain" description="HTH cro/C1-type" evidence="4">
    <location>
        <begin position="11"/>
        <end position="65"/>
    </location>
</feature>
<evidence type="ECO:0000256" key="3">
    <source>
        <dbReference type="ARBA" id="ARBA00023163"/>
    </source>
</evidence>
<dbReference type="InterPro" id="IPR001387">
    <property type="entry name" value="Cro/C1-type_HTH"/>
</dbReference>
<gene>
    <name evidence="5" type="ORF">AM402_11635</name>
    <name evidence="6" type="ORF">PW210_003595</name>
</gene>
<dbReference type="SMART" id="SM00530">
    <property type="entry name" value="HTH_XRE"/>
    <property type="match status" value="1"/>
</dbReference>
<dbReference type="Pfam" id="PF00717">
    <property type="entry name" value="Peptidase_S24"/>
    <property type="match status" value="1"/>
</dbReference>
<accession>A0AAN3YW02</accession>
<evidence type="ECO:0000313" key="7">
    <source>
        <dbReference type="Proteomes" id="UP000195540"/>
    </source>
</evidence>
<dbReference type="InterPro" id="IPR039418">
    <property type="entry name" value="LexA-like"/>
</dbReference>
<reference evidence="5 7" key="1">
    <citation type="submission" date="2017-05" db="EMBL/GenBank/DDBJ databases">
        <title>Whole genome sequencing of Proteus mirabilis AR_0155.</title>
        <authorList>
            <person name="Conlan S."/>
            <person name="Thomas P.J."/>
            <person name="Mullikin J."/>
            <person name="Frank K.M."/>
            <person name="Segre J.A."/>
        </authorList>
    </citation>
    <scope>NUCLEOTIDE SEQUENCE [LARGE SCALE GENOMIC DNA]</scope>
    <source>
        <strain evidence="5 7">AR_0155</strain>
    </source>
</reference>
<evidence type="ECO:0000259" key="4">
    <source>
        <dbReference type="PROSITE" id="PS50943"/>
    </source>
</evidence>
<dbReference type="EMBL" id="ABKSPD020000017">
    <property type="protein sequence ID" value="EKW9777721.1"/>
    <property type="molecule type" value="Genomic_DNA"/>
</dbReference>
<dbReference type="PANTHER" id="PTHR40661">
    <property type="match status" value="1"/>
</dbReference>
<dbReference type="Gene3D" id="2.10.109.10">
    <property type="entry name" value="Umud Fragment, subunit A"/>
    <property type="match status" value="1"/>
</dbReference>
<dbReference type="SUPFAM" id="SSF51306">
    <property type="entry name" value="LexA/Signal peptidase"/>
    <property type="match status" value="1"/>
</dbReference>
<keyword evidence="2" id="KW-0238">DNA-binding</keyword>
<name>A0AAN3YW02_PROMI</name>
<dbReference type="InterPro" id="IPR010982">
    <property type="entry name" value="Lambda_DNA-bd_dom_sf"/>
</dbReference>
<dbReference type="CDD" id="cd06529">
    <property type="entry name" value="S24_LexA-like"/>
    <property type="match status" value="1"/>
</dbReference>
<dbReference type="CDD" id="cd00093">
    <property type="entry name" value="HTH_XRE"/>
    <property type="match status" value="1"/>
</dbReference>
<dbReference type="GO" id="GO:0003677">
    <property type="term" value="F:DNA binding"/>
    <property type="evidence" value="ECO:0007669"/>
    <property type="project" value="UniProtKB-KW"/>
</dbReference>
<keyword evidence="1" id="KW-0805">Transcription regulation</keyword>
<dbReference type="AlphaFoldDB" id="A0AAN3YW02"/>
<protein>
    <submittedName>
        <fullName evidence="6">Helix-turn-helix domain-containing protein</fullName>
    </submittedName>
</protein>
<dbReference type="Proteomes" id="UP001171165">
    <property type="component" value="Unassembled WGS sequence"/>
</dbReference>
<dbReference type="PANTHER" id="PTHR40661:SF3">
    <property type="entry name" value="FELS-1 PROPHAGE TRANSCRIPTIONAL REGULATOR"/>
    <property type="match status" value="1"/>
</dbReference>
<reference evidence="6" key="2">
    <citation type="submission" date="2023-06" db="EMBL/GenBank/DDBJ databases">
        <authorList>
            <consortium name="Clinical and Environmental Microbiology Branch: Whole genome sequencing antimicrobial resistance pathogens in the healthcare setting"/>
        </authorList>
    </citation>
    <scope>NUCLEOTIDE SEQUENCE</scope>
    <source>
        <strain evidence="6">Microbial</strain>
    </source>
</reference>
<evidence type="ECO:0000313" key="5">
    <source>
        <dbReference type="EMBL" id="ARX34764.1"/>
    </source>
</evidence>
<dbReference type="Gene3D" id="1.10.260.40">
    <property type="entry name" value="lambda repressor-like DNA-binding domains"/>
    <property type="match status" value="1"/>
</dbReference>
<sequence length="271" mass="29786">MNIDDNFKNRIQLVRQSLGLTQGDLADKVGVVRRQIAAYEAGDSKPRINVLNNLAATLGATAEWLAQGIGAPPEIGRVRSTITLPLIPILTFTQAANLPSDDNMVGYDYIPAPRLASDTAFAVRIDGDSMQSNSAITFPEGSIVIFDPELDANNGDFILCKLDSSNDATFKQLIIDQGEYYLHSLNPKYMNMLVSKKLTILGVAIESRKELSPDIIMLSRSGMISNFMENISDKDTKKEIESKKDSISGRLDKIESMLEKLVANSTQQNDK</sequence>
<dbReference type="EMBL" id="CP021694">
    <property type="protein sequence ID" value="ARX34764.1"/>
    <property type="molecule type" value="Genomic_DNA"/>
</dbReference>
<dbReference type="InterPro" id="IPR015927">
    <property type="entry name" value="Peptidase_S24_S26A/B/C"/>
</dbReference>
<evidence type="ECO:0000256" key="1">
    <source>
        <dbReference type="ARBA" id="ARBA00023015"/>
    </source>
</evidence>